<dbReference type="SUPFAM" id="SSF52172">
    <property type="entry name" value="CheY-like"/>
    <property type="match status" value="1"/>
</dbReference>
<dbReference type="PANTHER" id="PTHR42713">
    <property type="entry name" value="HISTIDINE KINASE-RELATED"/>
    <property type="match status" value="1"/>
</dbReference>
<dbReference type="InterPro" id="IPR018060">
    <property type="entry name" value="HTH_AraC"/>
</dbReference>
<feature type="coiled-coil region" evidence="9">
    <location>
        <begin position="109"/>
        <end position="136"/>
    </location>
</feature>
<keyword evidence="4" id="KW-0902">Two-component regulatory system</keyword>
<feature type="domain" description="HTH araC/xylS-type" evidence="11">
    <location>
        <begin position="456"/>
        <end position="554"/>
    </location>
</feature>
<evidence type="ECO:0000259" key="12">
    <source>
        <dbReference type="PROSITE" id="PS50110"/>
    </source>
</evidence>
<evidence type="ECO:0000256" key="4">
    <source>
        <dbReference type="ARBA" id="ARBA00023012"/>
    </source>
</evidence>
<evidence type="ECO:0000256" key="2">
    <source>
        <dbReference type="ARBA" id="ARBA00022490"/>
    </source>
</evidence>
<evidence type="ECO:0000259" key="11">
    <source>
        <dbReference type="PROSITE" id="PS01124"/>
    </source>
</evidence>
<gene>
    <name evidence="13" type="ORF">OB236_28685</name>
</gene>
<evidence type="ECO:0000256" key="6">
    <source>
        <dbReference type="ARBA" id="ARBA00023125"/>
    </source>
</evidence>
<dbReference type="Pfam" id="PF12833">
    <property type="entry name" value="HTH_18"/>
    <property type="match status" value="1"/>
</dbReference>
<reference evidence="13 14" key="1">
    <citation type="submission" date="2022-09" db="EMBL/GenBank/DDBJ databases">
        <authorList>
            <person name="Han X.L."/>
            <person name="Wang Q."/>
            <person name="Lu T."/>
        </authorList>
    </citation>
    <scope>NUCLEOTIDE SEQUENCE [LARGE SCALE GENOMIC DNA]</scope>
    <source>
        <strain evidence="13 14">WQ 127069</strain>
    </source>
</reference>
<comment type="caution">
    <text evidence="13">The sequence shown here is derived from an EMBL/GenBank/DDBJ whole genome shotgun (WGS) entry which is preliminary data.</text>
</comment>
<keyword evidence="2" id="KW-0963">Cytoplasm</keyword>
<keyword evidence="5" id="KW-0805">Transcription regulation</keyword>
<organism evidence="13 14">
    <name type="scientific">Paenibacillus baimaensis</name>
    <dbReference type="NCBI Taxonomy" id="2982185"/>
    <lineage>
        <taxon>Bacteria</taxon>
        <taxon>Bacillati</taxon>
        <taxon>Bacillota</taxon>
        <taxon>Bacilli</taxon>
        <taxon>Bacillales</taxon>
        <taxon>Paenibacillaceae</taxon>
        <taxon>Paenibacillus</taxon>
    </lineage>
</organism>
<dbReference type="PROSITE" id="PS01124">
    <property type="entry name" value="HTH_ARAC_FAMILY_2"/>
    <property type="match status" value="1"/>
</dbReference>
<dbReference type="RefSeq" id="WP_262686949.1">
    <property type="nucleotide sequence ID" value="NZ_JAOQIO010000098.1"/>
</dbReference>
<evidence type="ECO:0000256" key="10">
    <source>
        <dbReference type="SAM" id="MobiDB-lite"/>
    </source>
</evidence>
<keyword evidence="6" id="KW-0238">DNA-binding</keyword>
<feature type="domain" description="Response regulatory" evidence="12">
    <location>
        <begin position="3"/>
        <end position="120"/>
    </location>
</feature>
<evidence type="ECO:0000256" key="1">
    <source>
        <dbReference type="ARBA" id="ARBA00004496"/>
    </source>
</evidence>
<dbReference type="InterPro" id="IPR001789">
    <property type="entry name" value="Sig_transdc_resp-reg_receiver"/>
</dbReference>
<dbReference type="CDD" id="cd17536">
    <property type="entry name" value="REC_YesN-like"/>
    <property type="match status" value="1"/>
</dbReference>
<keyword evidence="3 8" id="KW-0597">Phosphoprotein</keyword>
<evidence type="ECO:0000256" key="5">
    <source>
        <dbReference type="ARBA" id="ARBA00023015"/>
    </source>
</evidence>
<evidence type="ECO:0000313" key="13">
    <source>
        <dbReference type="EMBL" id="MCU6796104.1"/>
    </source>
</evidence>
<dbReference type="Gene3D" id="1.10.10.60">
    <property type="entry name" value="Homeodomain-like"/>
    <property type="match status" value="2"/>
</dbReference>
<dbReference type="InterPro" id="IPR020449">
    <property type="entry name" value="Tscrpt_reg_AraC-type_HTH"/>
</dbReference>
<dbReference type="SMART" id="SM00342">
    <property type="entry name" value="HTH_ARAC"/>
    <property type="match status" value="1"/>
</dbReference>
<evidence type="ECO:0000313" key="14">
    <source>
        <dbReference type="Proteomes" id="UP001652445"/>
    </source>
</evidence>
<keyword evidence="14" id="KW-1185">Reference proteome</keyword>
<evidence type="ECO:0000256" key="8">
    <source>
        <dbReference type="PROSITE-ProRule" id="PRU00169"/>
    </source>
</evidence>
<dbReference type="InterPro" id="IPR011006">
    <property type="entry name" value="CheY-like_superfamily"/>
</dbReference>
<dbReference type="PANTHER" id="PTHR42713:SF3">
    <property type="entry name" value="TRANSCRIPTIONAL REGULATORY PROTEIN HPTR"/>
    <property type="match status" value="1"/>
</dbReference>
<dbReference type="InterPro" id="IPR051552">
    <property type="entry name" value="HptR"/>
</dbReference>
<evidence type="ECO:0000256" key="9">
    <source>
        <dbReference type="SAM" id="Coils"/>
    </source>
</evidence>
<feature type="region of interest" description="Disordered" evidence="10">
    <location>
        <begin position="210"/>
        <end position="233"/>
    </location>
</feature>
<comment type="subcellular location">
    <subcellularLocation>
        <location evidence="1">Cytoplasm</location>
    </subcellularLocation>
</comment>
<keyword evidence="9" id="KW-0175">Coiled coil</keyword>
<evidence type="ECO:0000256" key="3">
    <source>
        <dbReference type="ARBA" id="ARBA00022553"/>
    </source>
</evidence>
<sequence>MYRVMIVDDEPEIRLGLKLKADWDSLRLMVVAEASNGIEALERLASDAIDLVITDMNMPVMNGVSFLESCHEQHPGLRIIVITGYEDFHYARAAVRNQARDYLLKPVAQDELMAALRKVTQELNEERNLKNEQAEVRWRLSQYYVEMKEHFIVHLVKEELKPGQAEQERAELFLLRDWNERMVSFLTIGFKERKSGKTLTSTAASTSLDIKDNSSSASTNCIAADRSDPADTRTPDKLRLPFEMICREFAQLHTGQPQVFRDPNYPGLMHFIVDHDNEAAASFVEELRTSIIEYLSFEPAISIGQPISGFSKWKEGYMSSLIAWNLLESDVGSTAKEFADNRPALTEDVAKIIQRQLSRGELELFTQTVRKELTDAFIDSQVQFVKLVLQLYLLLDSMAYAAGVQLDAGEQLWVRPDMVLALDTIDKAQGFLVHLGQKIDLKTKADTEDPEQSMIQAALQFIDGNYMYELNLTMLAERFSYNSSYFSELFKSKVGKTFIQYVTEVRMAQAMRLLVDTPLSLWDIAELTGFSNASYFSSKFKRMYGVTPSDCRHSPPEKFNNELPKK</sequence>
<accession>A0ABT2UQZ5</accession>
<name>A0ABT2UQZ5_9BACL</name>
<dbReference type="SUPFAM" id="SSF46689">
    <property type="entry name" value="Homeodomain-like"/>
    <property type="match status" value="2"/>
</dbReference>
<dbReference type="PROSITE" id="PS50110">
    <property type="entry name" value="RESPONSE_REGULATORY"/>
    <property type="match status" value="1"/>
</dbReference>
<dbReference type="Proteomes" id="UP001652445">
    <property type="component" value="Unassembled WGS sequence"/>
</dbReference>
<keyword evidence="7" id="KW-0804">Transcription</keyword>
<evidence type="ECO:0000256" key="7">
    <source>
        <dbReference type="ARBA" id="ARBA00023163"/>
    </source>
</evidence>
<dbReference type="EMBL" id="JAOQIO010000098">
    <property type="protein sequence ID" value="MCU6796104.1"/>
    <property type="molecule type" value="Genomic_DNA"/>
</dbReference>
<feature type="modified residue" description="4-aspartylphosphate" evidence="8">
    <location>
        <position position="55"/>
    </location>
</feature>
<dbReference type="Pfam" id="PF00072">
    <property type="entry name" value="Response_reg"/>
    <property type="match status" value="1"/>
</dbReference>
<dbReference type="InterPro" id="IPR018062">
    <property type="entry name" value="HTH_AraC-typ_CS"/>
</dbReference>
<dbReference type="PROSITE" id="PS00041">
    <property type="entry name" value="HTH_ARAC_FAMILY_1"/>
    <property type="match status" value="1"/>
</dbReference>
<dbReference type="Gene3D" id="3.40.50.2300">
    <property type="match status" value="1"/>
</dbReference>
<dbReference type="SMART" id="SM00448">
    <property type="entry name" value="REC"/>
    <property type="match status" value="1"/>
</dbReference>
<proteinExistence type="predicted"/>
<dbReference type="PRINTS" id="PR00032">
    <property type="entry name" value="HTHARAC"/>
</dbReference>
<protein>
    <submittedName>
        <fullName evidence="13">Response regulator</fullName>
    </submittedName>
</protein>
<dbReference type="InterPro" id="IPR009057">
    <property type="entry name" value="Homeodomain-like_sf"/>
</dbReference>